<organism evidence="3 4">
    <name type="scientific">Exidia glandulosa HHB12029</name>
    <dbReference type="NCBI Taxonomy" id="1314781"/>
    <lineage>
        <taxon>Eukaryota</taxon>
        <taxon>Fungi</taxon>
        <taxon>Dikarya</taxon>
        <taxon>Basidiomycota</taxon>
        <taxon>Agaricomycotina</taxon>
        <taxon>Agaricomycetes</taxon>
        <taxon>Auriculariales</taxon>
        <taxon>Exidiaceae</taxon>
        <taxon>Exidia</taxon>
    </lineage>
</organism>
<feature type="compositionally biased region" description="Polar residues" evidence="1">
    <location>
        <begin position="17"/>
        <end position="33"/>
    </location>
</feature>
<dbReference type="AlphaFoldDB" id="A0A165CMX6"/>
<proteinExistence type="predicted"/>
<reference evidence="3 4" key="1">
    <citation type="journal article" date="2016" name="Mol. Biol. Evol.">
        <title>Comparative Genomics of Early-Diverging Mushroom-Forming Fungi Provides Insights into the Origins of Lignocellulose Decay Capabilities.</title>
        <authorList>
            <person name="Nagy L.G."/>
            <person name="Riley R."/>
            <person name="Tritt A."/>
            <person name="Adam C."/>
            <person name="Daum C."/>
            <person name="Floudas D."/>
            <person name="Sun H."/>
            <person name="Yadav J.S."/>
            <person name="Pangilinan J."/>
            <person name="Larsson K.H."/>
            <person name="Matsuura K."/>
            <person name="Barry K."/>
            <person name="Labutti K."/>
            <person name="Kuo R."/>
            <person name="Ohm R.A."/>
            <person name="Bhattacharya S.S."/>
            <person name="Shirouzu T."/>
            <person name="Yoshinaga Y."/>
            <person name="Martin F.M."/>
            <person name="Grigoriev I.V."/>
            <person name="Hibbett D.S."/>
        </authorList>
    </citation>
    <scope>NUCLEOTIDE SEQUENCE [LARGE SCALE GENOMIC DNA]</scope>
    <source>
        <strain evidence="3 4">HHB12029</strain>
    </source>
</reference>
<keyword evidence="2" id="KW-0812">Transmembrane</keyword>
<feature type="transmembrane region" description="Helical" evidence="2">
    <location>
        <begin position="160"/>
        <end position="179"/>
    </location>
</feature>
<feature type="transmembrane region" description="Helical" evidence="2">
    <location>
        <begin position="247"/>
        <end position="266"/>
    </location>
</feature>
<feature type="region of interest" description="Disordered" evidence="1">
    <location>
        <begin position="1"/>
        <end position="108"/>
    </location>
</feature>
<feature type="compositionally biased region" description="Polar residues" evidence="1">
    <location>
        <begin position="82"/>
        <end position="92"/>
    </location>
</feature>
<evidence type="ECO:0000256" key="2">
    <source>
        <dbReference type="SAM" id="Phobius"/>
    </source>
</evidence>
<dbReference type="InParanoid" id="A0A165CMX6"/>
<feature type="transmembrane region" description="Helical" evidence="2">
    <location>
        <begin position="128"/>
        <end position="148"/>
    </location>
</feature>
<dbReference type="STRING" id="1314781.A0A165CMX6"/>
<dbReference type="EMBL" id="KV426305">
    <property type="protein sequence ID" value="KZV82764.1"/>
    <property type="molecule type" value="Genomic_DNA"/>
</dbReference>
<keyword evidence="2" id="KW-1133">Transmembrane helix</keyword>
<evidence type="ECO:0000256" key="1">
    <source>
        <dbReference type="SAM" id="MobiDB-lite"/>
    </source>
</evidence>
<evidence type="ECO:0000313" key="4">
    <source>
        <dbReference type="Proteomes" id="UP000077266"/>
    </source>
</evidence>
<keyword evidence="4" id="KW-1185">Reference proteome</keyword>
<name>A0A165CMX6_EXIGL</name>
<sequence length="272" mass="28961">MSYAHVAATNAPPPSQQPHANQGLLNTGSTGTGPQPYPVDTYNEKVNVVTPGFKDHPTTVTSEYVPPSDDELERKYGIGSTARRSGNATGSSKADHRKEKAKEHLGRAEAEAATAWEYAKHQILRPGVAGGILGFVNLALIGTAGYQFYTRPEIRTDKQIVGGTLAGALVLFGAEGWLAEAYAQTDAGKAEAQRAKEEGSAAWRHTKQVVLRPGVMGGLLGVLNVGVLGGVGYTFYTRPELQNDRRLISAVTVGVLSLFAGEGFIAEQYTKH</sequence>
<dbReference type="OrthoDB" id="2553651at2759"/>
<feature type="transmembrane region" description="Helical" evidence="2">
    <location>
        <begin position="215"/>
        <end position="235"/>
    </location>
</feature>
<protein>
    <submittedName>
        <fullName evidence="3">Uncharacterized protein</fullName>
    </submittedName>
</protein>
<feature type="compositionally biased region" description="Basic and acidic residues" evidence="1">
    <location>
        <begin position="93"/>
        <end position="108"/>
    </location>
</feature>
<keyword evidence="2" id="KW-0472">Membrane</keyword>
<evidence type="ECO:0000313" key="3">
    <source>
        <dbReference type="EMBL" id="KZV82764.1"/>
    </source>
</evidence>
<dbReference type="Proteomes" id="UP000077266">
    <property type="component" value="Unassembled WGS sequence"/>
</dbReference>
<accession>A0A165CMX6</accession>
<gene>
    <name evidence="3" type="ORF">EXIGLDRAFT_778226</name>
</gene>